<evidence type="ECO:0000313" key="2">
    <source>
        <dbReference type="EMBL" id="KAJ7648000.1"/>
    </source>
</evidence>
<organism evidence="2 3">
    <name type="scientific">Roridomyces roridus</name>
    <dbReference type="NCBI Taxonomy" id="1738132"/>
    <lineage>
        <taxon>Eukaryota</taxon>
        <taxon>Fungi</taxon>
        <taxon>Dikarya</taxon>
        <taxon>Basidiomycota</taxon>
        <taxon>Agaricomycotina</taxon>
        <taxon>Agaricomycetes</taxon>
        <taxon>Agaricomycetidae</taxon>
        <taxon>Agaricales</taxon>
        <taxon>Marasmiineae</taxon>
        <taxon>Mycenaceae</taxon>
        <taxon>Roridomyces</taxon>
    </lineage>
</organism>
<evidence type="ECO:0000256" key="1">
    <source>
        <dbReference type="SAM" id="SignalP"/>
    </source>
</evidence>
<sequence>MQVWLFIFLTLLSIPAWRQIKLDFSQSPPLRLATYNLRYDSRPDNITVQQSLESLPDPLVGPGYYRKAGEQPWSIRRPWVAEQLLHEGVVLVGFQEALVRQVRDLAELLGPDLLADSLIYYSEYCGVVVF</sequence>
<evidence type="ECO:0008006" key="4">
    <source>
        <dbReference type="Google" id="ProtNLM"/>
    </source>
</evidence>
<comment type="caution">
    <text evidence="2">The sequence shown here is derived from an EMBL/GenBank/DDBJ whole genome shotgun (WGS) entry which is preliminary data.</text>
</comment>
<accession>A0AAD7CGF8</accession>
<feature type="signal peptide" evidence="1">
    <location>
        <begin position="1"/>
        <end position="19"/>
    </location>
</feature>
<keyword evidence="1" id="KW-0732">Signal</keyword>
<dbReference type="EMBL" id="JARKIF010000002">
    <property type="protein sequence ID" value="KAJ7648000.1"/>
    <property type="molecule type" value="Genomic_DNA"/>
</dbReference>
<dbReference type="AlphaFoldDB" id="A0AAD7CGF8"/>
<dbReference type="InterPro" id="IPR036691">
    <property type="entry name" value="Endo/exonu/phosph_ase_sf"/>
</dbReference>
<protein>
    <recommendedName>
        <fullName evidence="4">Endonuclease/exonuclease/phosphatase domain-containing protein</fullName>
    </recommendedName>
</protein>
<feature type="chain" id="PRO_5041898380" description="Endonuclease/exonuclease/phosphatase domain-containing protein" evidence="1">
    <location>
        <begin position="20"/>
        <end position="130"/>
    </location>
</feature>
<gene>
    <name evidence="2" type="ORF">FB45DRAFT_1020212</name>
</gene>
<proteinExistence type="predicted"/>
<dbReference type="SUPFAM" id="SSF56219">
    <property type="entry name" value="DNase I-like"/>
    <property type="match status" value="1"/>
</dbReference>
<reference evidence="2" key="1">
    <citation type="submission" date="2023-03" db="EMBL/GenBank/DDBJ databases">
        <title>Massive genome expansion in bonnet fungi (Mycena s.s.) driven by repeated elements and novel gene families across ecological guilds.</title>
        <authorList>
            <consortium name="Lawrence Berkeley National Laboratory"/>
            <person name="Harder C.B."/>
            <person name="Miyauchi S."/>
            <person name="Viragh M."/>
            <person name="Kuo A."/>
            <person name="Thoen E."/>
            <person name="Andreopoulos B."/>
            <person name="Lu D."/>
            <person name="Skrede I."/>
            <person name="Drula E."/>
            <person name="Henrissat B."/>
            <person name="Morin E."/>
            <person name="Kohler A."/>
            <person name="Barry K."/>
            <person name="LaButti K."/>
            <person name="Morin E."/>
            <person name="Salamov A."/>
            <person name="Lipzen A."/>
            <person name="Mereny Z."/>
            <person name="Hegedus B."/>
            <person name="Baldrian P."/>
            <person name="Stursova M."/>
            <person name="Weitz H."/>
            <person name="Taylor A."/>
            <person name="Grigoriev I.V."/>
            <person name="Nagy L.G."/>
            <person name="Martin F."/>
            <person name="Kauserud H."/>
        </authorList>
    </citation>
    <scope>NUCLEOTIDE SEQUENCE</scope>
    <source>
        <strain evidence="2">9284</strain>
    </source>
</reference>
<dbReference type="Gene3D" id="3.60.10.10">
    <property type="entry name" value="Endonuclease/exonuclease/phosphatase"/>
    <property type="match status" value="1"/>
</dbReference>
<evidence type="ECO:0000313" key="3">
    <source>
        <dbReference type="Proteomes" id="UP001221142"/>
    </source>
</evidence>
<dbReference type="Proteomes" id="UP001221142">
    <property type="component" value="Unassembled WGS sequence"/>
</dbReference>
<name>A0AAD7CGF8_9AGAR</name>
<keyword evidence="3" id="KW-1185">Reference proteome</keyword>